<keyword evidence="3" id="KW-1133">Transmembrane helix</keyword>
<dbReference type="InterPro" id="IPR008547">
    <property type="entry name" value="DUF829_TMEM53"/>
</dbReference>
<keyword evidence="5" id="KW-0539">Nucleus</keyword>
<sequence>MPMVEMRGVCWACMLKQQTTRAFRRTLLAPASPFFSTTLKPFRLRQRNRLESFPIMDDAAPVFSRLSPRISLYTPPDSEPGQLIILCTWLGAAKKHITKYTELYRRISPGARILLVESAVPILVSSYPRQREAIKPAVQAVRAVLEECGYGKLTEDATPSADGTHTRILLHTFSNGGTNSATQLLLVLQEQLRRPLPLLGLICDSGPAKGTYWKSYNAMVLSLPKDAASRIVGPVAVHIILCLLYTFIACGRYGKPEDLIRETLLGEATVQGGGQSGELRACYIFSKADKMVEWTDVTDHADTARSKGWLVKELLFEDSGHCNHLSKHEQEYFHAIQDMWKGSYANGGSPRQGASKL</sequence>
<evidence type="ECO:0000256" key="5">
    <source>
        <dbReference type="ARBA" id="ARBA00023242"/>
    </source>
</evidence>
<dbReference type="EMBL" id="JAGTJR010000002">
    <property type="protein sequence ID" value="KAH7063493.1"/>
    <property type="molecule type" value="Genomic_DNA"/>
</dbReference>
<dbReference type="Proteomes" id="UP000774617">
    <property type="component" value="Unassembled WGS sequence"/>
</dbReference>
<keyword evidence="4" id="KW-0472">Membrane</keyword>
<dbReference type="Pfam" id="PF05705">
    <property type="entry name" value="DUF829"/>
    <property type="match status" value="1"/>
</dbReference>
<keyword evidence="8" id="KW-1185">Reference proteome</keyword>
<evidence type="ECO:0000313" key="8">
    <source>
        <dbReference type="Proteomes" id="UP000774617"/>
    </source>
</evidence>
<dbReference type="PANTHER" id="PTHR12265">
    <property type="entry name" value="TRANSMEMBRANE PROTEIN 53"/>
    <property type="match status" value="1"/>
</dbReference>
<evidence type="ECO:0000256" key="1">
    <source>
        <dbReference type="ARBA" id="ARBA00004126"/>
    </source>
</evidence>
<evidence type="ECO:0000256" key="6">
    <source>
        <dbReference type="ARBA" id="ARBA00037847"/>
    </source>
</evidence>
<gene>
    <name evidence="7" type="ORF">B0J12DRAFT_643020</name>
</gene>
<comment type="caution">
    <text evidence="7">The sequence shown here is derived from an EMBL/GenBank/DDBJ whole genome shotgun (WGS) entry which is preliminary data.</text>
</comment>
<protein>
    <submittedName>
        <fullName evidence="7">Indole-diterpene biosynthesis protein-like protein PaxU</fullName>
    </submittedName>
</protein>
<proteinExistence type="predicted"/>
<reference evidence="7 8" key="1">
    <citation type="journal article" date="2021" name="Nat. Commun.">
        <title>Genetic determinants of endophytism in the Arabidopsis root mycobiome.</title>
        <authorList>
            <person name="Mesny F."/>
            <person name="Miyauchi S."/>
            <person name="Thiergart T."/>
            <person name="Pickel B."/>
            <person name="Atanasova L."/>
            <person name="Karlsson M."/>
            <person name="Huettel B."/>
            <person name="Barry K.W."/>
            <person name="Haridas S."/>
            <person name="Chen C."/>
            <person name="Bauer D."/>
            <person name="Andreopoulos W."/>
            <person name="Pangilinan J."/>
            <person name="LaButti K."/>
            <person name="Riley R."/>
            <person name="Lipzen A."/>
            <person name="Clum A."/>
            <person name="Drula E."/>
            <person name="Henrissat B."/>
            <person name="Kohler A."/>
            <person name="Grigoriev I.V."/>
            <person name="Martin F.M."/>
            <person name="Hacquard S."/>
        </authorList>
    </citation>
    <scope>NUCLEOTIDE SEQUENCE [LARGE SCALE GENOMIC DNA]</scope>
    <source>
        <strain evidence="7 8">MPI-SDFR-AT-0080</strain>
    </source>
</reference>
<evidence type="ECO:0000313" key="7">
    <source>
        <dbReference type="EMBL" id="KAH7063493.1"/>
    </source>
</evidence>
<evidence type="ECO:0000256" key="2">
    <source>
        <dbReference type="ARBA" id="ARBA00022692"/>
    </source>
</evidence>
<dbReference type="PANTHER" id="PTHR12265:SF30">
    <property type="entry name" value="TRANSMEMBRANE PROTEIN 53"/>
    <property type="match status" value="1"/>
</dbReference>
<accession>A0ABQ8GVR1</accession>
<keyword evidence="2" id="KW-0812">Transmembrane</keyword>
<comment type="subcellular location">
    <subcellularLocation>
        <location evidence="6">Endomembrane system</location>
        <topology evidence="6">Single-pass membrane protein</topology>
    </subcellularLocation>
    <subcellularLocation>
        <location evidence="1">Nucleus membrane</location>
    </subcellularLocation>
</comment>
<evidence type="ECO:0000256" key="4">
    <source>
        <dbReference type="ARBA" id="ARBA00023136"/>
    </source>
</evidence>
<name>A0ABQ8GVR1_9PEZI</name>
<organism evidence="7 8">
    <name type="scientific">Macrophomina phaseolina</name>
    <dbReference type="NCBI Taxonomy" id="35725"/>
    <lineage>
        <taxon>Eukaryota</taxon>
        <taxon>Fungi</taxon>
        <taxon>Dikarya</taxon>
        <taxon>Ascomycota</taxon>
        <taxon>Pezizomycotina</taxon>
        <taxon>Dothideomycetes</taxon>
        <taxon>Dothideomycetes incertae sedis</taxon>
        <taxon>Botryosphaeriales</taxon>
        <taxon>Botryosphaeriaceae</taxon>
        <taxon>Macrophomina</taxon>
    </lineage>
</organism>
<evidence type="ECO:0000256" key="3">
    <source>
        <dbReference type="ARBA" id="ARBA00022989"/>
    </source>
</evidence>